<evidence type="ECO:0000313" key="2">
    <source>
        <dbReference type="EMBL" id="NEC58805.1"/>
    </source>
</evidence>
<evidence type="ECO:0000259" key="1">
    <source>
        <dbReference type="PROSITE" id="PS50995"/>
    </source>
</evidence>
<dbReference type="SMART" id="SM00347">
    <property type="entry name" value="HTH_MARR"/>
    <property type="match status" value="1"/>
</dbReference>
<protein>
    <submittedName>
        <fullName evidence="2">MarR family transcriptional regulator</fullName>
    </submittedName>
</protein>
<dbReference type="PROSITE" id="PS50995">
    <property type="entry name" value="HTH_MARR_2"/>
    <property type="match status" value="1"/>
</dbReference>
<dbReference type="PANTHER" id="PTHR39515:SF2">
    <property type="entry name" value="HTH-TYPE TRANSCRIPTIONAL REGULATOR RV0880"/>
    <property type="match status" value="1"/>
</dbReference>
<dbReference type="SUPFAM" id="SSF46785">
    <property type="entry name" value="Winged helix' DNA-binding domain"/>
    <property type="match status" value="1"/>
</dbReference>
<dbReference type="EMBL" id="JAAGNC010000126">
    <property type="protein sequence ID" value="NEC58805.1"/>
    <property type="molecule type" value="Genomic_DNA"/>
</dbReference>
<dbReference type="Gene3D" id="1.10.10.10">
    <property type="entry name" value="Winged helix-like DNA-binding domain superfamily/Winged helix DNA-binding domain"/>
    <property type="match status" value="1"/>
</dbReference>
<reference evidence="2 3" key="1">
    <citation type="submission" date="2020-01" db="EMBL/GenBank/DDBJ databases">
        <title>Insect and environment-associated Actinomycetes.</title>
        <authorList>
            <person name="Currrie C."/>
            <person name="Chevrette M."/>
            <person name="Carlson C."/>
            <person name="Stubbendieck R."/>
            <person name="Wendt-Pienkowski E."/>
        </authorList>
    </citation>
    <scope>NUCLEOTIDE SEQUENCE [LARGE SCALE GENOMIC DNA]</scope>
    <source>
        <strain evidence="2 3">SID8386</strain>
    </source>
</reference>
<name>A0ABX0BWH4_9PSEU</name>
<gene>
    <name evidence="2" type="ORF">G3I59_25200</name>
</gene>
<dbReference type="InterPro" id="IPR000835">
    <property type="entry name" value="HTH_MarR-typ"/>
</dbReference>
<dbReference type="RefSeq" id="WP_067595630.1">
    <property type="nucleotide sequence ID" value="NZ_JAAGNC010000126.1"/>
</dbReference>
<keyword evidence="3" id="KW-1185">Reference proteome</keyword>
<dbReference type="Pfam" id="PF12802">
    <property type="entry name" value="MarR_2"/>
    <property type="match status" value="1"/>
</dbReference>
<proteinExistence type="predicted"/>
<accession>A0ABX0BWH4</accession>
<dbReference type="Proteomes" id="UP000470404">
    <property type="component" value="Unassembled WGS sequence"/>
</dbReference>
<dbReference type="PANTHER" id="PTHR39515">
    <property type="entry name" value="CONSERVED PROTEIN"/>
    <property type="match status" value="1"/>
</dbReference>
<sequence>MAEDLSATAVEGARRLRVMVGRLRRRIKSVSGGTGVTPSQMAVLSRLMLAGEATMSDLAAAEGVRPQSMAAWLAALDEGGWLKRRPDPGDGRRQLISISDEGLRRVDDDRQVRTEWLANALQDRYDDEERQTIVRALTLLERLVAE</sequence>
<dbReference type="InterPro" id="IPR036388">
    <property type="entry name" value="WH-like_DNA-bd_sf"/>
</dbReference>
<dbReference type="InterPro" id="IPR036390">
    <property type="entry name" value="WH_DNA-bd_sf"/>
</dbReference>
<feature type="domain" description="HTH marR-type" evidence="1">
    <location>
        <begin position="2"/>
        <end position="142"/>
    </location>
</feature>
<comment type="caution">
    <text evidence="2">The sequence shown here is derived from an EMBL/GenBank/DDBJ whole genome shotgun (WGS) entry which is preliminary data.</text>
</comment>
<dbReference type="InterPro" id="IPR052526">
    <property type="entry name" value="HTH-type_Bedaq_tolerance"/>
</dbReference>
<dbReference type="Gene3D" id="1.10.287.100">
    <property type="match status" value="1"/>
</dbReference>
<evidence type="ECO:0000313" key="3">
    <source>
        <dbReference type="Proteomes" id="UP000470404"/>
    </source>
</evidence>
<organism evidence="2 3">
    <name type="scientific">Amycolatopsis rubida</name>
    <dbReference type="NCBI Taxonomy" id="112413"/>
    <lineage>
        <taxon>Bacteria</taxon>
        <taxon>Bacillati</taxon>
        <taxon>Actinomycetota</taxon>
        <taxon>Actinomycetes</taxon>
        <taxon>Pseudonocardiales</taxon>
        <taxon>Pseudonocardiaceae</taxon>
        <taxon>Amycolatopsis</taxon>
    </lineage>
</organism>